<comment type="caution">
    <text evidence="1">The sequence shown here is derived from an EMBL/GenBank/DDBJ whole genome shotgun (WGS) entry which is preliminary data.</text>
</comment>
<name>A0A3S5AZV3_9PLAT</name>
<accession>A0A3S5AZV3</accession>
<protein>
    <submittedName>
        <fullName evidence="1">Uncharacterized protein</fullName>
    </submittedName>
</protein>
<dbReference type="AlphaFoldDB" id="A0A3S5AZV3"/>
<keyword evidence="2" id="KW-1185">Reference proteome</keyword>
<reference evidence="1" key="1">
    <citation type="submission" date="2018-11" db="EMBL/GenBank/DDBJ databases">
        <authorList>
            <consortium name="Pathogen Informatics"/>
        </authorList>
    </citation>
    <scope>NUCLEOTIDE SEQUENCE</scope>
</reference>
<organism evidence="1 2">
    <name type="scientific">Protopolystoma xenopodis</name>
    <dbReference type="NCBI Taxonomy" id="117903"/>
    <lineage>
        <taxon>Eukaryota</taxon>
        <taxon>Metazoa</taxon>
        <taxon>Spiralia</taxon>
        <taxon>Lophotrochozoa</taxon>
        <taxon>Platyhelminthes</taxon>
        <taxon>Monogenea</taxon>
        <taxon>Polyopisthocotylea</taxon>
        <taxon>Polystomatidea</taxon>
        <taxon>Polystomatidae</taxon>
        <taxon>Protopolystoma</taxon>
    </lineage>
</organism>
<proteinExistence type="predicted"/>
<sequence length="70" mass="7639">MSAGIRASFPLSRPAYTCDLGRKYAYAPTTSTTTSIFSSDFAFTSVTPIGVAKRYQVEDHLSSRIPFPIS</sequence>
<dbReference type="EMBL" id="CAAALY010244538">
    <property type="protein sequence ID" value="VEL32711.1"/>
    <property type="molecule type" value="Genomic_DNA"/>
</dbReference>
<evidence type="ECO:0000313" key="2">
    <source>
        <dbReference type="Proteomes" id="UP000784294"/>
    </source>
</evidence>
<evidence type="ECO:0000313" key="1">
    <source>
        <dbReference type="EMBL" id="VEL32711.1"/>
    </source>
</evidence>
<dbReference type="Proteomes" id="UP000784294">
    <property type="component" value="Unassembled WGS sequence"/>
</dbReference>
<gene>
    <name evidence="1" type="ORF">PXEA_LOCUS26151</name>
</gene>